<keyword evidence="1" id="KW-0863">Zinc-finger</keyword>
<proteinExistence type="predicted"/>
<keyword evidence="4" id="KW-0645">Protease</keyword>
<dbReference type="SMART" id="SM00343">
    <property type="entry name" value="ZnF_C2HC"/>
    <property type="match status" value="1"/>
</dbReference>
<dbReference type="EMBL" id="SSTE01001516">
    <property type="protein sequence ID" value="KAA0065504.1"/>
    <property type="molecule type" value="Genomic_DNA"/>
</dbReference>
<protein>
    <submittedName>
        <fullName evidence="4">Gag-protease polyprotein</fullName>
    </submittedName>
</protein>
<dbReference type="GO" id="GO:0006508">
    <property type="term" value="P:proteolysis"/>
    <property type="evidence" value="ECO:0007669"/>
    <property type="project" value="UniProtKB-KW"/>
</dbReference>
<feature type="domain" description="CCHC-type" evidence="2">
    <location>
        <begin position="141"/>
        <end position="156"/>
    </location>
</feature>
<sequence>MTVEQYNAEFDMLSCFASKVVRNEATRTDKFVSDLRLDLQGFVRAFKPTTHADALRLTVNISLHEKVDPSKVAGRRSTPGQKRKAELQPLIAPQKNMRSGGVFQQHRQKIATTGKTLRELPACRSCKRSHKGHCLAASGVCYKCKQRGHIADFCSKKLFGTTSNQTSTSQQGRVFATTRQEAELASTMVIDCSRKEVVFNPPSAVSFKFKGAKTVVLPKVISAMKASKLLK</sequence>
<accession>A0A5D3CBY6</accession>
<comment type="caution">
    <text evidence="4">The sequence shown here is derived from an EMBL/GenBank/DDBJ whole genome shotgun (WGS) entry which is preliminary data.</text>
</comment>
<reference evidence="5 6" key="1">
    <citation type="submission" date="2019-08" db="EMBL/GenBank/DDBJ databases">
        <title>Draft genome sequences of two oriental melons (Cucumis melo L. var makuwa).</title>
        <authorList>
            <person name="Kwon S.-Y."/>
        </authorList>
    </citation>
    <scope>NUCLEOTIDE SEQUENCE [LARGE SCALE GENOMIC DNA]</scope>
    <source>
        <strain evidence="6">cv. Chang Bougi</strain>
        <strain evidence="5">cv. SW 3</strain>
        <tissue evidence="4">Leaf</tissue>
    </source>
</reference>
<keyword evidence="4" id="KW-0378">Hydrolase</keyword>
<dbReference type="GO" id="GO:0003676">
    <property type="term" value="F:nucleic acid binding"/>
    <property type="evidence" value="ECO:0007669"/>
    <property type="project" value="InterPro"/>
</dbReference>
<evidence type="ECO:0000313" key="6">
    <source>
        <dbReference type="Proteomes" id="UP000321947"/>
    </source>
</evidence>
<evidence type="ECO:0000259" key="2">
    <source>
        <dbReference type="PROSITE" id="PS50158"/>
    </source>
</evidence>
<evidence type="ECO:0000256" key="1">
    <source>
        <dbReference type="PROSITE-ProRule" id="PRU00047"/>
    </source>
</evidence>
<evidence type="ECO:0000313" key="3">
    <source>
        <dbReference type="EMBL" id="KAA0065504.1"/>
    </source>
</evidence>
<dbReference type="GO" id="GO:0008270">
    <property type="term" value="F:zinc ion binding"/>
    <property type="evidence" value="ECO:0007669"/>
    <property type="project" value="UniProtKB-KW"/>
</dbReference>
<dbReference type="InterPro" id="IPR001878">
    <property type="entry name" value="Znf_CCHC"/>
</dbReference>
<dbReference type="GO" id="GO:0008233">
    <property type="term" value="F:peptidase activity"/>
    <property type="evidence" value="ECO:0007669"/>
    <property type="project" value="UniProtKB-KW"/>
</dbReference>
<dbReference type="EMBL" id="SSTD01012420">
    <property type="protein sequence ID" value="TYK08744.1"/>
    <property type="molecule type" value="Genomic_DNA"/>
</dbReference>
<dbReference type="Proteomes" id="UP000321393">
    <property type="component" value="Unassembled WGS sequence"/>
</dbReference>
<keyword evidence="1" id="KW-0479">Metal-binding</keyword>
<keyword evidence="1" id="KW-0862">Zinc</keyword>
<organism evidence="4 6">
    <name type="scientific">Cucumis melo var. makuwa</name>
    <name type="common">Oriental melon</name>
    <dbReference type="NCBI Taxonomy" id="1194695"/>
    <lineage>
        <taxon>Eukaryota</taxon>
        <taxon>Viridiplantae</taxon>
        <taxon>Streptophyta</taxon>
        <taxon>Embryophyta</taxon>
        <taxon>Tracheophyta</taxon>
        <taxon>Spermatophyta</taxon>
        <taxon>Magnoliopsida</taxon>
        <taxon>eudicotyledons</taxon>
        <taxon>Gunneridae</taxon>
        <taxon>Pentapetalae</taxon>
        <taxon>rosids</taxon>
        <taxon>fabids</taxon>
        <taxon>Cucurbitales</taxon>
        <taxon>Cucurbitaceae</taxon>
        <taxon>Benincaseae</taxon>
        <taxon>Cucumis</taxon>
    </lineage>
</organism>
<name>A0A5D3CBY6_CUCMM</name>
<dbReference type="PROSITE" id="PS50158">
    <property type="entry name" value="ZF_CCHC"/>
    <property type="match status" value="1"/>
</dbReference>
<dbReference type="AlphaFoldDB" id="A0A5D3CBY6"/>
<evidence type="ECO:0000313" key="5">
    <source>
        <dbReference type="Proteomes" id="UP000321393"/>
    </source>
</evidence>
<evidence type="ECO:0000313" key="4">
    <source>
        <dbReference type="EMBL" id="TYK08744.1"/>
    </source>
</evidence>
<gene>
    <name evidence="4" type="ORF">E5676_scaffold76G00550</name>
    <name evidence="3" type="ORF">E6C27_scaffold17G002120</name>
</gene>
<dbReference type="Proteomes" id="UP000321947">
    <property type="component" value="Unassembled WGS sequence"/>
</dbReference>